<reference evidence="11 12" key="1">
    <citation type="submission" date="2018-05" db="EMBL/GenBank/DDBJ databases">
        <title>Acuticoccus sediminis sp. nov., isolated from deep-sea sediment of Indian Ocean.</title>
        <authorList>
            <person name="Liu X."/>
            <person name="Lai Q."/>
            <person name="Du Y."/>
            <person name="Sun F."/>
            <person name="Zhang X."/>
            <person name="Wang S."/>
            <person name="Shao Z."/>
        </authorList>
    </citation>
    <scope>NUCLEOTIDE SEQUENCE [LARGE SCALE GENOMIC DNA]</scope>
    <source>
        <strain evidence="11 12">PTG4-2</strain>
    </source>
</reference>
<evidence type="ECO:0000256" key="3">
    <source>
        <dbReference type="ARBA" id="ARBA00013194"/>
    </source>
</evidence>
<dbReference type="AlphaFoldDB" id="A0A8B2NVC9"/>
<dbReference type="InterPro" id="IPR000297">
    <property type="entry name" value="PPIase_PpiC"/>
</dbReference>
<dbReference type="SUPFAM" id="SSF109998">
    <property type="entry name" value="Triger factor/SurA peptide-binding domain-like"/>
    <property type="match status" value="1"/>
</dbReference>
<dbReference type="EMBL" id="QHHQ01000001">
    <property type="protein sequence ID" value="RAI04117.1"/>
    <property type="molecule type" value="Genomic_DNA"/>
</dbReference>
<dbReference type="PANTHER" id="PTHR47245:SF2">
    <property type="entry name" value="PEPTIDYL-PROLYL CIS-TRANS ISOMERASE HP_0175-RELATED"/>
    <property type="match status" value="1"/>
</dbReference>
<evidence type="ECO:0000256" key="1">
    <source>
        <dbReference type="ARBA" id="ARBA00000971"/>
    </source>
</evidence>
<dbReference type="Proteomes" id="UP000249590">
    <property type="component" value="Unassembled WGS sequence"/>
</dbReference>
<dbReference type="PROSITE" id="PS01096">
    <property type="entry name" value="PPIC_PPIASE_1"/>
    <property type="match status" value="1"/>
</dbReference>
<evidence type="ECO:0000256" key="9">
    <source>
        <dbReference type="SAM" id="MobiDB-lite"/>
    </source>
</evidence>
<dbReference type="InterPro" id="IPR027304">
    <property type="entry name" value="Trigger_fact/SurA_dom_sf"/>
</dbReference>
<gene>
    <name evidence="11" type="ORF">DLJ53_06615</name>
</gene>
<dbReference type="Pfam" id="PF00639">
    <property type="entry name" value="Rotamase"/>
    <property type="match status" value="1"/>
</dbReference>
<proteinExistence type="inferred from homology"/>
<dbReference type="InterPro" id="IPR023058">
    <property type="entry name" value="PPIase_PpiC_CS"/>
</dbReference>
<evidence type="ECO:0000256" key="4">
    <source>
        <dbReference type="ARBA" id="ARBA00018370"/>
    </source>
</evidence>
<keyword evidence="12" id="KW-1185">Reference proteome</keyword>
<organism evidence="11 12">
    <name type="scientific">Acuticoccus sediminis</name>
    <dbReference type="NCBI Taxonomy" id="2184697"/>
    <lineage>
        <taxon>Bacteria</taxon>
        <taxon>Pseudomonadati</taxon>
        <taxon>Pseudomonadota</taxon>
        <taxon>Alphaproteobacteria</taxon>
        <taxon>Hyphomicrobiales</taxon>
        <taxon>Amorphaceae</taxon>
        <taxon>Acuticoccus</taxon>
    </lineage>
</organism>
<evidence type="ECO:0000256" key="6">
    <source>
        <dbReference type="ARBA" id="ARBA00030642"/>
    </source>
</evidence>
<dbReference type="PROSITE" id="PS50198">
    <property type="entry name" value="PPIC_PPIASE_2"/>
    <property type="match status" value="1"/>
</dbReference>
<keyword evidence="5 8" id="KW-0697">Rotamase</keyword>
<evidence type="ECO:0000259" key="10">
    <source>
        <dbReference type="PROSITE" id="PS50198"/>
    </source>
</evidence>
<name>A0A8B2NVC9_9HYPH</name>
<accession>A0A8B2NVC9</accession>
<evidence type="ECO:0000256" key="8">
    <source>
        <dbReference type="PROSITE-ProRule" id="PRU00278"/>
    </source>
</evidence>
<evidence type="ECO:0000256" key="7">
    <source>
        <dbReference type="ARBA" id="ARBA00031484"/>
    </source>
</evidence>
<dbReference type="SUPFAM" id="SSF54534">
    <property type="entry name" value="FKBP-like"/>
    <property type="match status" value="1"/>
</dbReference>
<evidence type="ECO:0000256" key="2">
    <source>
        <dbReference type="ARBA" id="ARBA00007656"/>
    </source>
</evidence>
<dbReference type="GO" id="GO:0003755">
    <property type="term" value="F:peptidyl-prolyl cis-trans isomerase activity"/>
    <property type="evidence" value="ECO:0007669"/>
    <property type="project" value="UniProtKB-KW"/>
</dbReference>
<feature type="region of interest" description="Disordered" evidence="9">
    <location>
        <begin position="328"/>
        <end position="352"/>
    </location>
</feature>
<comment type="catalytic activity">
    <reaction evidence="1">
        <text>[protein]-peptidylproline (omega=180) = [protein]-peptidylproline (omega=0)</text>
        <dbReference type="Rhea" id="RHEA:16237"/>
        <dbReference type="Rhea" id="RHEA-COMP:10747"/>
        <dbReference type="Rhea" id="RHEA-COMP:10748"/>
        <dbReference type="ChEBI" id="CHEBI:83833"/>
        <dbReference type="ChEBI" id="CHEBI:83834"/>
        <dbReference type="EC" id="5.2.1.8"/>
    </reaction>
</comment>
<dbReference type="InterPro" id="IPR050245">
    <property type="entry name" value="PrsA_foldase"/>
</dbReference>
<dbReference type="Gene3D" id="1.10.8.1040">
    <property type="match status" value="1"/>
</dbReference>
<dbReference type="InterPro" id="IPR046357">
    <property type="entry name" value="PPIase_dom_sf"/>
</dbReference>
<dbReference type="EC" id="5.2.1.8" evidence="3"/>
<feature type="domain" description="PpiC" evidence="10">
    <location>
        <begin position="201"/>
        <end position="292"/>
    </location>
</feature>
<dbReference type="Gene3D" id="3.10.50.40">
    <property type="match status" value="1"/>
</dbReference>
<protein>
    <recommendedName>
        <fullName evidence="4">Parvulin-like PPIase</fullName>
        <ecNumber evidence="3">5.2.1.8</ecNumber>
    </recommendedName>
    <alternativeName>
        <fullName evidence="6">Peptidyl-prolyl cis-trans isomerase plp</fullName>
    </alternativeName>
    <alternativeName>
        <fullName evidence="7">Rotamase plp</fullName>
    </alternativeName>
</protein>
<comment type="similarity">
    <text evidence="2">Belongs to the PpiC/parvulin rotamase family.</text>
</comment>
<dbReference type="PANTHER" id="PTHR47245">
    <property type="entry name" value="PEPTIDYLPROLYL ISOMERASE"/>
    <property type="match status" value="1"/>
</dbReference>
<evidence type="ECO:0000313" key="11">
    <source>
        <dbReference type="EMBL" id="RAI04117.1"/>
    </source>
</evidence>
<keyword evidence="8 11" id="KW-0413">Isomerase</keyword>
<sequence length="352" mass="38395">MRLVRVPSIRVVLTLCGAAHGHDTNRRCGRQLNVCHARSTYVWGRAMSNKAPPRTRRTPIMIKRTLSAMAVSALIASSAFAQDTTSDTPAPSPDQVLATVNGDDITVGDVAYAREALGDAVQQVPEAQRDEMVLSLLVDMALMSDAAKAEGMDQTDDFQRRLEFQRMQALQEAYMTKMVQGVVTQDALQQRYDEEVAKLPKEQVTASHILVETEDEAKDIIKQLDDGADFAELAEENSKDPGSAQKGGSLGKFTRGQMVKPFEDAAFALEPGQITEEPVQSQFGWHIIKLEDRSEVTPPPLTQVAGQIQQLLVRDAYIDAVAKLKENATIETPDGKPLPGDESAVPVPGSTQ</sequence>
<evidence type="ECO:0000313" key="12">
    <source>
        <dbReference type="Proteomes" id="UP000249590"/>
    </source>
</evidence>
<evidence type="ECO:0000256" key="5">
    <source>
        <dbReference type="ARBA" id="ARBA00023110"/>
    </source>
</evidence>
<comment type="caution">
    <text evidence="11">The sequence shown here is derived from an EMBL/GenBank/DDBJ whole genome shotgun (WGS) entry which is preliminary data.</text>
</comment>